<feature type="transmembrane region" description="Helical" evidence="6">
    <location>
        <begin position="142"/>
        <end position="163"/>
    </location>
</feature>
<comment type="caution">
    <text evidence="8">The sequence shown here is derived from an EMBL/GenBank/DDBJ whole genome shotgun (WGS) entry which is preliminary data.</text>
</comment>
<organism evidence="8 9">
    <name type="scientific">Nocardioides furvisabuli</name>
    <dbReference type="NCBI Taxonomy" id="375542"/>
    <lineage>
        <taxon>Bacteria</taxon>
        <taxon>Bacillati</taxon>
        <taxon>Actinomycetota</taxon>
        <taxon>Actinomycetes</taxon>
        <taxon>Propionibacteriales</taxon>
        <taxon>Nocardioidaceae</taxon>
        <taxon>Nocardioides</taxon>
    </lineage>
</organism>
<feature type="transmembrane region" description="Helical" evidence="6">
    <location>
        <begin position="47"/>
        <end position="71"/>
    </location>
</feature>
<feature type="transmembrane region" description="Helical" evidence="6">
    <location>
        <begin position="169"/>
        <end position="190"/>
    </location>
</feature>
<dbReference type="InterPro" id="IPR020846">
    <property type="entry name" value="MFS_dom"/>
</dbReference>
<keyword evidence="2" id="KW-0813">Transport</keyword>
<dbReference type="EMBL" id="BAAAMQ010000009">
    <property type="protein sequence ID" value="GAA2102900.1"/>
    <property type="molecule type" value="Genomic_DNA"/>
</dbReference>
<keyword evidence="5 6" id="KW-0472">Membrane</keyword>
<keyword evidence="3 6" id="KW-0812">Transmembrane</keyword>
<reference evidence="9" key="1">
    <citation type="journal article" date="2019" name="Int. J. Syst. Evol. Microbiol.">
        <title>The Global Catalogue of Microorganisms (GCM) 10K type strain sequencing project: providing services to taxonomists for standard genome sequencing and annotation.</title>
        <authorList>
            <consortium name="The Broad Institute Genomics Platform"/>
            <consortium name="The Broad Institute Genome Sequencing Center for Infectious Disease"/>
            <person name="Wu L."/>
            <person name="Ma J."/>
        </authorList>
    </citation>
    <scope>NUCLEOTIDE SEQUENCE [LARGE SCALE GENOMIC DNA]</scope>
    <source>
        <strain evidence="9">JCM 13813</strain>
    </source>
</reference>
<dbReference type="PROSITE" id="PS50850">
    <property type="entry name" value="MFS"/>
    <property type="match status" value="1"/>
</dbReference>
<evidence type="ECO:0000256" key="1">
    <source>
        <dbReference type="ARBA" id="ARBA00004651"/>
    </source>
</evidence>
<feature type="domain" description="Major facilitator superfamily (MFS) profile" evidence="7">
    <location>
        <begin position="17"/>
        <end position="400"/>
    </location>
</feature>
<evidence type="ECO:0000256" key="5">
    <source>
        <dbReference type="ARBA" id="ARBA00023136"/>
    </source>
</evidence>
<accession>A0ABP5IMH3</accession>
<evidence type="ECO:0000313" key="8">
    <source>
        <dbReference type="EMBL" id="GAA2102900.1"/>
    </source>
</evidence>
<protein>
    <submittedName>
        <fullName evidence="8">MFS transporter</fullName>
    </submittedName>
</protein>
<evidence type="ECO:0000256" key="4">
    <source>
        <dbReference type="ARBA" id="ARBA00022989"/>
    </source>
</evidence>
<dbReference type="InterPro" id="IPR052983">
    <property type="entry name" value="MFS_Riboflavin_Transporter"/>
</dbReference>
<gene>
    <name evidence="8" type="ORF">GCM10009726_14170</name>
</gene>
<proteinExistence type="predicted"/>
<evidence type="ECO:0000259" key="7">
    <source>
        <dbReference type="PROSITE" id="PS50850"/>
    </source>
</evidence>
<evidence type="ECO:0000313" key="9">
    <source>
        <dbReference type="Proteomes" id="UP001501161"/>
    </source>
</evidence>
<dbReference type="PANTHER" id="PTHR43385:SF1">
    <property type="entry name" value="RIBOFLAVIN TRANSPORTER RIBJ"/>
    <property type="match status" value="1"/>
</dbReference>
<feature type="transmembrane region" description="Helical" evidence="6">
    <location>
        <begin position="220"/>
        <end position="243"/>
    </location>
</feature>
<feature type="transmembrane region" description="Helical" evidence="6">
    <location>
        <begin position="108"/>
        <end position="130"/>
    </location>
</feature>
<name>A0ABP5IMH3_9ACTN</name>
<evidence type="ECO:0000256" key="2">
    <source>
        <dbReference type="ARBA" id="ARBA00022448"/>
    </source>
</evidence>
<comment type="subcellular location">
    <subcellularLocation>
        <location evidence="1">Cell membrane</location>
        <topology evidence="1">Multi-pass membrane protein</topology>
    </subcellularLocation>
</comment>
<dbReference type="InterPro" id="IPR036259">
    <property type="entry name" value="MFS_trans_sf"/>
</dbReference>
<dbReference type="RefSeq" id="WP_231250497.1">
    <property type="nucleotide sequence ID" value="NZ_BAAAMQ010000009.1"/>
</dbReference>
<feature type="transmembrane region" description="Helical" evidence="6">
    <location>
        <begin position="12"/>
        <end position="35"/>
    </location>
</feature>
<feature type="transmembrane region" description="Helical" evidence="6">
    <location>
        <begin position="83"/>
        <end position="102"/>
    </location>
</feature>
<dbReference type="Proteomes" id="UP001501161">
    <property type="component" value="Unassembled WGS sequence"/>
</dbReference>
<feature type="transmembrane region" description="Helical" evidence="6">
    <location>
        <begin position="255"/>
        <end position="274"/>
    </location>
</feature>
<evidence type="ECO:0000256" key="3">
    <source>
        <dbReference type="ARBA" id="ARBA00022692"/>
    </source>
</evidence>
<feature type="transmembrane region" description="Helical" evidence="6">
    <location>
        <begin position="377"/>
        <end position="397"/>
    </location>
</feature>
<feature type="transmembrane region" description="Helical" evidence="6">
    <location>
        <begin position="345"/>
        <end position="371"/>
    </location>
</feature>
<feature type="transmembrane region" description="Helical" evidence="6">
    <location>
        <begin position="286"/>
        <end position="304"/>
    </location>
</feature>
<dbReference type="Gene3D" id="1.20.1250.20">
    <property type="entry name" value="MFS general substrate transporter like domains"/>
    <property type="match status" value="1"/>
</dbReference>
<dbReference type="SUPFAM" id="SSF103473">
    <property type="entry name" value="MFS general substrate transporter"/>
    <property type="match status" value="1"/>
</dbReference>
<dbReference type="InterPro" id="IPR011701">
    <property type="entry name" value="MFS"/>
</dbReference>
<keyword evidence="9" id="KW-1185">Reference proteome</keyword>
<sequence length="415" mass="42098">MARAPDALDDAGLRQVVVVLSAVQIVSWGVLYYAFAALQSSITADTGWSATAVTGAFSLAQLVSGAIGIWVGRHIDAVGPRRVMTAASVVAIPGITAVALAPDLTVFYLGWALTGAAMAGTLYPPAFAALTHWGGVRRVRALTTLTLVAGLASTVFAPLASVLDDALGWRLAYLVLLAGLVFVTVPLHWWGLDHPWRREPPATGMPVPAQQSSEVVRSRAFVLLTTAHALTALAVFAVVVNLVPMLVEQGMSRNLAALALGLSGVGQVVGRLGYARFAAGTSVTGRGVVVLAALAGTTAALALAPPSPGVLVAVGMVLGLARGVHTLVQATAITDRWGPTSYGTLNGLMSAPTLVAAATAPFVGAVLATALGSYARAFLALAGLAALAAVLMAYAAPAGLPDDRSGRPGSGVGEH</sequence>
<keyword evidence="4 6" id="KW-1133">Transmembrane helix</keyword>
<dbReference type="PANTHER" id="PTHR43385">
    <property type="entry name" value="RIBOFLAVIN TRANSPORTER RIBJ"/>
    <property type="match status" value="1"/>
</dbReference>
<evidence type="ECO:0000256" key="6">
    <source>
        <dbReference type="SAM" id="Phobius"/>
    </source>
</evidence>
<dbReference type="Pfam" id="PF07690">
    <property type="entry name" value="MFS_1"/>
    <property type="match status" value="1"/>
</dbReference>